<dbReference type="OrthoDB" id="10312168at2759"/>
<feature type="compositionally biased region" description="Polar residues" evidence="1">
    <location>
        <begin position="237"/>
        <end position="252"/>
    </location>
</feature>
<sequence>MTEPKDVPACPSTSEFTSGLGNWYLRLKAYRRRSGHHQVLAPREQLTQQVPTHQGVPGPWNSLSSAVLTATSRLPWRIQSRRRLPRDHKTNSIPDIACKQLMHNPVAERHTENPRDSLSLSSALPSSSSFLGVGSPTHVRTAIEGVAGGNHHSSSSGKTVHGLRMSCGGDVEENLKDCKCSESDNVRTSLFTSQLVGGLASPPERVSNRAGPVTSDETLHPTLDSRSVSEAHHSSSGTCSVSDKRTGNSIQGTAVCGKNHSASAESAAELRSLKSSRRTRSRPHVRPKFRAAHTTVTGCSCANYNSGIPSFVTLEKHSYSDRRSSSTATVSDGEKEHSSRFKKHERSMLCSQTVHPCDQSESTALKDEGQIRVKQEGRNLSCDGNENNAATGALGKLRRDSAVVALTGGNPHLNHSVRSFSTPAASPNLRPLAEGKTSWWTGLSSFTERLRGSGKGKERNTQSVQLVNEMTGIPQCDVNALPQLCRAHIHVAEFMNDELRGALAHHPMQDEALHLRWRSEASRPLLVHASLDVTCDDISGSVAGCGSSVKVYDIALSVTETFAALRLKCPEGWITAECVDASAWNRCCVCRSRNFCRLWTRDVVRDVDAQESQNIWTSSVTGGCSGTDHQRHYGLLQSCSCLAPLSIEDPSARSLSVSAPNEHECVCMGGDVYLDKERSPSSALVSGGSDHRSSMDMNLKHGPGTSCGMQLSETPMIPRGSSTGCGDGVFGSIRGRMKSQSTNSKDVSVTRLRPVSRTTGKRGVTRLKSYLGINSAGTTCRKRDRKDVEDRERNGASWKRESCLLRCASNATSTQGTYSRELTQRWYFRVCRRRCQPALLCMDKSSREQTSGADRSNISQFATWGAACCAQDSELQGTGKRRLYRHNERRHMCTTGDRVCSEREACTGRGQDACLHGACRLVSEDVVQIWARTEEGWNRTDDEAYPASKGQVALWRNDGDAYGCETRGHSASLVTPGALSLYAVRSLVRAGSGRHRTQCSNDRLNEMQNANAIQERKLEISCRVHEASRRSSKFDALGRNSKKSHVEERHKHPVFGRRAPRGHCSESSVMRGPRMTETSPSRRTDKGTDSYYQVHPSEDVDSSSGGQEERLREQRTPETGFDTDDRAADRPSCLAAVDMLSQDSRTDTRLSPRFEISNRAEVPRLLRQRWLLYRVCGRSVVAVGSSISPFSPTVPATGVPVYLRA</sequence>
<reference evidence="2 3" key="1">
    <citation type="submission" date="2014-02" db="EMBL/GenBank/DDBJ databases">
        <authorList>
            <person name="Sibley D."/>
            <person name="Venepally P."/>
            <person name="Karamycheva S."/>
            <person name="Hadjithomas M."/>
            <person name="Khan A."/>
            <person name="Brunk B."/>
            <person name="Roos D."/>
            <person name="Caler E."/>
            <person name="Lorenzi H."/>
        </authorList>
    </citation>
    <scope>NUCLEOTIDE SEQUENCE [LARGE SCALE GENOMIC DNA]</scope>
    <source>
        <strain evidence="2 3">GAB2-2007-GAL-DOM2</strain>
    </source>
</reference>
<protein>
    <submittedName>
        <fullName evidence="2">Uncharacterized protein</fullName>
    </submittedName>
</protein>
<accession>A0A086K9K9</accession>
<feature type="compositionally biased region" description="Basic residues" evidence="1">
    <location>
        <begin position="1051"/>
        <end position="1061"/>
    </location>
</feature>
<evidence type="ECO:0000313" key="2">
    <source>
        <dbReference type="EMBL" id="KFG41077.1"/>
    </source>
</evidence>
<feature type="region of interest" description="Disordered" evidence="1">
    <location>
        <begin position="197"/>
        <end position="287"/>
    </location>
</feature>
<dbReference type="EMBL" id="AHZU02000718">
    <property type="protein sequence ID" value="KFG41077.1"/>
    <property type="molecule type" value="Genomic_DNA"/>
</dbReference>
<dbReference type="Proteomes" id="UP000028837">
    <property type="component" value="Unassembled WGS sequence"/>
</dbReference>
<dbReference type="AlphaFoldDB" id="A0A086K9K9"/>
<proteinExistence type="predicted"/>
<feature type="region of interest" description="Disordered" evidence="1">
    <location>
        <begin position="319"/>
        <end position="346"/>
    </location>
</feature>
<feature type="region of interest" description="Disordered" evidence="1">
    <location>
        <begin position="1029"/>
        <end position="1130"/>
    </location>
</feature>
<comment type="caution">
    <text evidence="2">The sequence shown here is derived from an EMBL/GenBank/DDBJ whole genome shotgun (WGS) entry which is preliminary data.</text>
</comment>
<feature type="compositionally biased region" description="Basic residues" evidence="1">
    <location>
        <begin position="274"/>
        <end position="287"/>
    </location>
</feature>
<evidence type="ECO:0000256" key="1">
    <source>
        <dbReference type="SAM" id="MobiDB-lite"/>
    </source>
</evidence>
<evidence type="ECO:0000313" key="3">
    <source>
        <dbReference type="Proteomes" id="UP000028837"/>
    </source>
</evidence>
<name>A0A086K9K9_TOXGO</name>
<gene>
    <name evidence="2" type="ORF">TGDOM2_202025</name>
</gene>
<organism evidence="2 3">
    <name type="scientific">Toxoplasma gondii GAB2-2007-GAL-DOM2</name>
    <dbReference type="NCBI Taxonomy" id="1130820"/>
    <lineage>
        <taxon>Eukaryota</taxon>
        <taxon>Sar</taxon>
        <taxon>Alveolata</taxon>
        <taxon>Apicomplexa</taxon>
        <taxon>Conoidasida</taxon>
        <taxon>Coccidia</taxon>
        <taxon>Eucoccidiorida</taxon>
        <taxon>Eimeriorina</taxon>
        <taxon>Sarcocystidae</taxon>
        <taxon>Toxoplasma</taxon>
    </lineage>
</organism>
<dbReference type="VEuPathDB" id="ToxoDB:TGDOM2_202025"/>
<feature type="compositionally biased region" description="Basic and acidic residues" evidence="1">
    <location>
        <begin position="1107"/>
        <end position="1116"/>
    </location>
</feature>
<feature type="compositionally biased region" description="Low complexity" evidence="1">
    <location>
        <begin position="261"/>
        <end position="270"/>
    </location>
</feature>